<dbReference type="AlphaFoldDB" id="A0A5B7HPR0"/>
<gene>
    <name evidence="2" type="ORF">E2C01_066238</name>
</gene>
<keyword evidence="1" id="KW-0812">Transmembrane</keyword>
<proteinExistence type="predicted"/>
<sequence length="209" mass="22833">MGAAELRCPSSYVGNSAGTRRKLARNPAVPVTRHSSSFAPLVMRATPRSSSSSSSSSLILLLLLALLLLLLVYFSNITQGQWRHGCCLCIRHPLTFRSCSRQHSSRATPTPTTTTTASTSLFVCRVFSSPIPSSRLCVRRSSSPALPLLPFPGSTHLLLVTLPLSIWPLTRLTALPDPPKNTKHATLIRQPSFLARRPYSHARPLVRCP</sequence>
<evidence type="ECO:0000313" key="2">
    <source>
        <dbReference type="EMBL" id="MPC71946.1"/>
    </source>
</evidence>
<accession>A0A5B7HPR0</accession>
<name>A0A5B7HPR0_PORTR</name>
<organism evidence="2 3">
    <name type="scientific">Portunus trituberculatus</name>
    <name type="common">Swimming crab</name>
    <name type="synonym">Neptunus trituberculatus</name>
    <dbReference type="NCBI Taxonomy" id="210409"/>
    <lineage>
        <taxon>Eukaryota</taxon>
        <taxon>Metazoa</taxon>
        <taxon>Ecdysozoa</taxon>
        <taxon>Arthropoda</taxon>
        <taxon>Crustacea</taxon>
        <taxon>Multicrustacea</taxon>
        <taxon>Malacostraca</taxon>
        <taxon>Eumalacostraca</taxon>
        <taxon>Eucarida</taxon>
        <taxon>Decapoda</taxon>
        <taxon>Pleocyemata</taxon>
        <taxon>Brachyura</taxon>
        <taxon>Eubrachyura</taxon>
        <taxon>Portunoidea</taxon>
        <taxon>Portunidae</taxon>
        <taxon>Portuninae</taxon>
        <taxon>Portunus</taxon>
    </lineage>
</organism>
<protein>
    <submittedName>
        <fullName evidence="2">Uncharacterized protein</fullName>
    </submittedName>
</protein>
<dbReference type="EMBL" id="VSRR010033816">
    <property type="protein sequence ID" value="MPC71946.1"/>
    <property type="molecule type" value="Genomic_DNA"/>
</dbReference>
<evidence type="ECO:0000256" key="1">
    <source>
        <dbReference type="SAM" id="Phobius"/>
    </source>
</evidence>
<comment type="caution">
    <text evidence="2">The sequence shown here is derived from an EMBL/GenBank/DDBJ whole genome shotgun (WGS) entry which is preliminary data.</text>
</comment>
<keyword evidence="3" id="KW-1185">Reference proteome</keyword>
<keyword evidence="1" id="KW-1133">Transmembrane helix</keyword>
<dbReference type="Proteomes" id="UP000324222">
    <property type="component" value="Unassembled WGS sequence"/>
</dbReference>
<reference evidence="2 3" key="1">
    <citation type="submission" date="2019-05" db="EMBL/GenBank/DDBJ databases">
        <title>Another draft genome of Portunus trituberculatus and its Hox gene families provides insights of decapod evolution.</title>
        <authorList>
            <person name="Jeong J.-H."/>
            <person name="Song I."/>
            <person name="Kim S."/>
            <person name="Choi T."/>
            <person name="Kim D."/>
            <person name="Ryu S."/>
            <person name="Kim W."/>
        </authorList>
    </citation>
    <scope>NUCLEOTIDE SEQUENCE [LARGE SCALE GENOMIC DNA]</scope>
    <source>
        <tissue evidence="2">Muscle</tissue>
    </source>
</reference>
<keyword evidence="1" id="KW-0472">Membrane</keyword>
<feature type="transmembrane region" description="Helical" evidence="1">
    <location>
        <begin position="56"/>
        <end position="74"/>
    </location>
</feature>
<evidence type="ECO:0000313" key="3">
    <source>
        <dbReference type="Proteomes" id="UP000324222"/>
    </source>
</evidence>